<dbReference type="KEGG" id="shun:DWB77_02096"/>
<dbReference type="AlphaFoldDB" id="A0A387HH40"/>
<gene>
    <name evidence="1" type="ORF">DWB77_02096</name>
</gene>
<dbReference type="RefSeq" id="WP_216826845.1">
    <property type="nucleotide sequence ID" value="NZ_CP032698.1"/>
</dbReference>
<dbReference type="InterPro" id="IPR004211">
    <property type="entry name" value="Endonuclease_7"/>
</dbReference>
<dbReference type="Proteomes" id="UP000271554">
    <property type="component" value="Chromosome"/>
</dbReference>
<keyword evidence="2" id="KW-1185">Reference proteome</keyword>
<organism evidence="1 2">
    <name type="scientific">Streptomyces hundungensis</name>
    <dbReference type="NCBI Taxonomy" id="1077946"/>
    <lineage>
        <taxon>Bacteria</taxon>
        <taxon>Bacillati</taxon>
        <taxon>Actinomycetota</taxon>
        <taxon>Actinomycetes</taxon>
        <taxon>Kitasatosporales</taxon>
        <taxon>Streptomycetaceae</taxon>
        <taxon>Streptomyces</taxon>
    </lineage>
</organism>
<evidence type="ECO:0000313" key="2">
    <source>
        <dbReference type="Proteomes" id="UP000271554"/>
    </source>
</evidence>
<dbReference type="InterPro" id="IPR038563">
    <property type="entry name" value="Endonuclease_7_sf"/>
</dbReference>
<dbReference type="SUPFAM" id="SSF54060">
    <property type="entry name" value="His-Me finger endonucleases"/>
    <property type="match status" value="1"/>
</dbReference>
<evidence type="ECO:0000313" key="1">
    <source>
        <dbReference type="EMBL" id="AYG79977.1"/>
    </source>
</evidence>
<dbReference type="Pfam" id="PF02945">
    <property type="entry name" value="Endonuclease_7"/>
    <property type="match status" value="1"/>
</dbReference>
<dbReference type="InterPro" id="IPR044925">
    <property type="entry name" value="His-Me_finger_sf"/>
</dbReference>
<name>A0A387HH40_9ACTN</name>
<dbReference type="EMBL" id="CP032698">
    <property type="protein sequence ID" value="AYG79977.1"/>
    <property type="molecule type" value="Genomic_DNA"/>
</dbReference>
<sequence>MKKPKSGYRPCLRCEKNRAERFFTSTRARICTTCHKKKRSAASHEARVSVYGLEAGDYARLLAAQGGVCAICKQSRAKRLDVDHDHTTGIVRGLCCARCNRILLARGLRNDPQVARNAADYLEDPPAIRFIGKRYHREDGKK</sequence>
<protein>
    <recommendedName>
        <fullName evidence="3">Recombination endonuclease VII</fullName>
    </recommendedName>
</protein>
<reference evidence="1 2" key="1">
    <citation type="submission" date="2018-10" db="EMBL/GenBank/DDBJ databases">
        <title>Relationship between Morphology and Antimicrobial Activity in Streptomyces.</title>
        <authorList>
            <person name="Kang H.J."/>
            <person name="Kim S.B."/>
        </authorList>
    </citation>
    <scope>NUCLEOTIDE SEQUENCE [LARGE SCALE GENOMIC DNA]</scope>
    <source>
        <strain evidence="1 2">BH38</strain>
    </source>
</reference>
<proteinExistence type="predicted"/>
<dbReference type="Gene3D" id="3.40.1800.10">
    <property type="entry name" value="His-Me finger endonucleases"/>
    <property type="match status" value="1"/>
</dbReference>
<evidence type="ECO:0008006" key="3">
    <source>
        <dbReference type="Google" id="ProtNLM"/>
    </source>
</evidence>
<accession>A0A387HH40</accession>